<dbReference type="SUPFAM" id="SSF51569">
    <property type="entry name" value="Aldolase"/>
    <property type="match status" value="1"/>
</dbReference>
<dbReference type="Pfam" id="PF00923">
    <property type="entry name" value="TAL_FSA"/>
    <property type="match status" value="2"/>
</dbReference>
<evidence type="ECO:0008006" key="3">
    <source>
        <dbReference type="Google" id="ProtNLM"/>
    </source>
</evidence>
<dbReference type="InterPro" id="IPR001585">
    <property type="entry name" value="TAL/FSA"/>
</dbReference>
<dbReference type="InterPro" id="IPR013785">
    <property type="entry name" value="Aldolase_TIM"/>
</dbReference>
<evidence type="ECO:0000313" key="2">
    <source>
        <dbReference type="EMBL" id="GAI29219.1"/>
    </source>
</evidence>
<comment type="caution">
    <text evidence="2">The sequence shown here is derived from an EMBL/GenBank/DDBJ whole genome shotgun (WGS) entry which is preliminary data.</text>
</comment>
<organism evidence="2">
    <name type="scientific">marine sediment metagenome</name>
    <dbReference type="NCBI Taxonomy" id="412755"/>
    <lineage>
        <taxon>unclassified sequences</taxon>
        <taxon>metagenomes</taxon>
        <taxon>ecological metagenomes</taxon>
    </lineage>
</organism>
<gene>
    <name evidence="2" type="ORF">S06H3_28490</name>
</gene>
<feature type="non-terminal residue" evidence="2">
    <location>
        <position position="1"/>
    </location>
</feature>
<reference evidence="2" key="1">
    <citation type="journal article" date="2014" name="Front. Microbiol.">
        <title>High frequency of phylogenetically diverse reductive dehalogenase-homologous genes in deep subseafloor sedimentary metagenomes.</title>
        <authorList>
            <person name="Kawai M."/>
            <person name="Futagami T."/>
            <person name="Toyoda A."/>
            <person name="Takaki Y."/>
            <person name="Nishi S."/>
            <person name="Hori S."/>
            <person name="Arai W."/>
            <person name="Tsubouchi T."/>
            <person name="Morono Y."/>
            <person name="Uchiyama I."/>
            <person name="Ito T."/>
            <person name="Fujiyama A."/>
            <person name="Inagaki F."/>
            <person name="Takami H."/>
        </authorList>
    </citation>
    <scope>NUCLEOTIDE SEQUENCE</scope>
    <source>
        <strain evidence="2">Expedition CK06-06</strain>
    </source>
</reference>
<sequence>GEICKAAGKGRPVSLEVLSQKASKMVEEAQILYRRFNPISGNVLIKIPINTYTGQEATDYEGLKAINELSGKRIPINATLVMTPEQALLAAKAGAAYASPFAGRVDDYIRKNLGIDFKKNDYFDFELMREISKARLGEYLKNPTAEEISSLYLDEKIKKAIGVGEDNGITSGVDLVRKIVNIFRKYDIKTKVIAASMRNSQQVREVAETGCGVATIPFEVIREMLKHPKTEEGVKKFYADAVQAKYEELFKS</sequence>
<evidence type="ECO:0000256" key="1">
    <source>
        <dbReference type="ARBA" id="ARBA00023270"/>
    </source>
</evidence>
<proteinExistence type="predicted"/>
<accession>X1PE79</accession>
<keyword evidence="1" id="KW-0704">Schiff base</keyword>
<name>X1PE79_9ZZZZ</name>
<dbReference type="EMBL" id="BARV01016629">
    <property type="protein sequence ID" value="GAI29219.1"/>
    <property type="molecule type" value="Genomic_DNA"/>
</dbReference>
<dbReference type="PANTHER" id="PTHR10683:SF40">
    <property type="entry name" value="FRUCTOSE-6-PHOSPHATE ALDOLASE 1-RELATED"/>
    <property type="match status" value="1"/>
</dbReference>
<protein>
    <recommendedName>
        <fullName evidence="3">Transaldolase</fullName>
    </recommendedName>
</protein>
<dbReference type="Gene3D" id="3.20.20.70">
    <property type="entry name" value="Aldolase class I"/>
    <property type="match status" value="1"/>
</dbReference>
<dbReference type="AlphaFoldDB" id="X1PE79"/>
<dbReference type="PANTHER" id="PTHR10683">
    <property type="entry name" value="TRANSALDOLASE"/>
    <property type="match status" value="1"/>
</dbReference>
<dbReference type="GO" id="GO:0005975">
    <property type="term" value="P:carbohydrate metabolic process"/>
    <property type="evidence" value="ECO:0007669"/>
    <property type="project" value="InterPro"/>
</dbReference>